<dbReference type="AlphaFoldDB" id="A0AAP0C475"/>
<proteinExistence type="predicted"/>
<evidence type="ECO:0000256" key="1">
    <source>
        <dbReference type="SAM" id="MobiDB-lite"/>
    </source>
</evidence>
<gene>
    <name evidence="2" type="ORF">KSP39_PZI001550</name>
</gene>
<feature type="compositionally biased region" description="Basic residues" evidence="1">
    <location>
        <begin position="47"/>
        <end position="57"/>
    </location>
</feature>
<dbReference type="EMBL" id="JBBWWQ010000001">
    <property type="protein sequence ID" value="KAK8957682.1"/>
    <property type="molecule type" value="Genomic_DNA"/>
</dbReference>
<keyword evidence="3" id="KW-1185">Reference proteome</keyword>
<dbReference type="Proteomes" id="UP001418222">
    <property type="component" value="Unassembled WGS sequence"/>
</dbReference>
<protein>
    <submittedName>
        <fullName evidence="2">Uncharacterized protein</fullName>
    </submittedName>
</protein>
<organism evidence="2 3">
    <name type="scientific">Platanthera zijinensis</name>
    <dbReference type="NCBI Taxonomy" id="2320716"/>
    <lineage>
        <taxon>Eukaryota</taxon>
        <taxon>Viridiplantae</taxon>
        <taxon>Streptophyta</taxon>
        <taxon>Embryophyta</taxon>
        <taxon>Tracheophyta</taxon>
        <taxon>Spermatophyta</taxon>
        <taxon>Magnoliopsida</taxon>
        <taxon>Liliopsida</taxon>
        <taxon>Asparagales</taxon>
        <taxon>Orchidaceae</taxon>
        <taxon>Orchidoideae</taxon>
        <taxon>Orchideae</taxon>
        <taxon>Orchidinae</taxon>
        <taxon>Platanthera</taxon>
    </lineage>
</organism>
<reference evidence="2 3" key="1">
    <citation type="journal article" date="2022" name="Nat. Plants">
        <title>Genomes of leafy and leafless Platanthera orchids illuminate the evolution of mycoheterotrophy.</title>
        <authorList>
            <person name="Li M.H."/>
            <person name="Liu K.W."/>
            <person name="Li Z."/>
            <person name="Lu H.C."/>
            <person name="Ye Q.L."/>
            <person name="Zhang D."/>
            <person name="Wang J.Y."/>
            <person name="Li Y.F."/>
            <person name="Zhong Z.M."/>
            <person name="Liu X."/>
            <person name="Yu X."/>
            <person name="Liu D.K."/>
            <person name="Tu X.D."/>
            <person name="Liu B."/>
            <person name="Hao Y."/>
            <person name="Liao X.Y."/>
            <person name="Jiang Y.T."/>
            <person name="Sun W.H."/>
            <person name="Chen J."/>
            <person name="Chen Y.Q."/>
            <person name="Ai Y."/>
            <person name="Zhai J.W."/>
            <person name="Wu S.S."/>
            <person name="Zhou Z."/>
            <person name="Hsiao Y.Y."/>
            <person name="Wu W.L."/>
            <person name="Chen Y.Y."/>
            <person name="Lin Y.F."/>
            <person name="Hsu J.L."/>
            <person name="Li C.Y."/>
            <person name="Wang Z.W."/>
            <person name="Zhao X."/>
            <person name="Zhong W.Y."/>
            <person name="Ma X.K."/>
            <person name="Ma L."/>
            <person name="Huang J."/>
            <person name="Chen G.Z."/>
            <person name="Huang M.Z."/>
            <person name="Huang L."/>
            <person name="Peng D.H."/>
            <person name="Luo Y.B."/>
            <person name="Zou S.Q."/>
            <person name="Chen S.P."/>
            <person name="Lan S."/>
            <person name="Tsai W.C."/>
            <person name="Van de Peer Y."/>
            <person name="Liu Z.J."/>
        </authorList>
    </citation>
    <scope>NUCLEOTIDE SEQUENCE [LARGE SCALE GENOMIC DNA]</scope>
    <source>
        <strain evidence="2">Lor287</strain>
    </source>
</reference>
<evidence type="ECO:0000313" key="2">
    <source>
        <dbReference type="EMBL" id="KAK8957682.1"/>
    </source>
</evidence>
<comment type="caution">
    <text evidence="2">The sequence shown here is derived from an EMBL/GenBank/DDBJ whole genome shotgun (WGS) entry which is preliminary data.</text>
</comment>
<feature type="compositionally biased region" description="Polar residues" evidence="1">
    <location>
        <begin position="21"/>
        <end position="31"/>
    </location>
</feature>
<feature type="compositionally biased region" description="Polar residues" evidence="1">
    <location>
        <begin position="156"/>
        <end position="167"/>
    </location>
</feature>
<evidence type="ECO:0000313" key="3">
    <source>
        <dbReference type="Proteomes" id="UP001418222"/>
    </source>
</evidence>
<feature type="region of interest" description="Disordered" evidence="1">
    <location>
        <begin position="1"/>
        <end position="167"/>
    </location>
</feature>
<accession>A0AAP0C475</accession>
<sequence length="167" mass="17501">MGSTVRAITVPDPPRADPMTRNGQITASPTLSAADDRPPPRMSPARLFRHIGRRRGRPGCPLLGRQHDQGAAAPSLSRQQDQGAAAPSLSRQQDQGAAPSLSRRRGRPGRPFLGRRCTAKVSSRSIPASVGGPPLADKLGGEFAGCPRSPAPAVRSSGNTPSRSIYA</sequence>
<name>A0AAP0C475_9ASPA</name>